<dbReference type="Pfam" id="PF00505">
    <property type="entry name" value="HMG_box"/>
    <property type="match status" value="1"/>
</dbReference>
<gene>
    <name evidence="3" type="ORF">DEBURN_LOCUS6669</name>
</gene>
<accession>A0A9N9AUM8</accession>
<keyword evidence="4" id="KW-1185">Reference proteome</keyword>
<evidence type="ECO:0000313" key="3">
    <source>
        <dbReference type="EMBL" id="CAG8542262.1"/>
    </source>
</evidence>
<dbReference type="SUPFAM" id="SSF47095">
    <property type="entry name" value="HMG-box"/>
    <property type="match status" value="1"/>
</dbReference>
<reference evidence="3" key="1">
    <citation type="submission" date="2021-06" db="EMBL/GenBank/DDBJ databases">
        <authorList>
            <person name="Kallberg Y."/>
            <person name="Tangrot J."/>
            <person name="Rosling A."/>
        </authorList>
    </citation>
    <scope>NUCLEOTIDE SEQUENCE</scope>
    <source>
        <strain evidence="3">AZ414A</strain>
    </source>
</reference>
<name>A0A9N9AUM8_9GLOM</name>
<dbReference type="AlphaFoldDB" id="A0A9N9AUM8"/>
<feature type="DNA-binding region" description="HMG box" evidence="1">
    <location>
        <begin position="39"/>
        <end position="105"/>
    </location>
</feature>
<dbReference type="OrthoDB" id="2314119at2759"/>
<keyword evidence="1" id="KW-0238">DNA-binding</keyword>
<dbReference type="InterPro" id="IPR009071">
    <property type="entry name" value="HMG_box_dom"/>
</dbReference>
<keyword evidence="1" id="KW-0539">Nucleus</keyword>
<comment type="caution">
    <text evidence="3">The sequence shown here is derived from an EMBL/GenBank/DDBJ whole genome shotgun (WGS) entry which is preliminary data.</text>
</comment>
<evidence type="ECO:0000259" key="2">
    <source>
        <dbReference type="PROSITE" id="PS50118"/>
    </source>
</evidence>
<dbReference type="GO" id="GO:0003677">
    <property type="term" value="F:DNA binding"/>
    <property type="evidence" value="ECO:0007669"/>
    <property type="project" value="UniProtKB-UniRule"/>
</dbReference>
<dbReference type="InterPro" id="IPR036910">
    <property type="entry name" value="HMG_box_dom_sf"/>
</dbReference>
<evidence type="ECO:0000256" key="1">
    <source>
        <dbReference type="PROSITE-ProRule" id="PRU00267"/>
    </source>
</evidence>
<dbReference type="GO" id="GO:0005634">
    <property type="term" value="C:nucleus"/>
    <property type="evidence" value="ECO:0007669"/>
    <property type="project" value="UniProtKB-UniRule"/>
</dbReference>
<dbReference type="Proteomes" id="UP000789706">
    <property type="component" value="Unassembled WGS sequence"/>
</dbReference>
<protein>
    <submittedName>
        <fullName evidence="3">5528_t:CDS:1</fullName>
    </submittedName>
</protein>
<sequence length="189" mass="22055">MSININYQNTTKILKIPFPPSISVDEIVQIHLKNRIKNVNKTVNAFIIYRKEYNHVVAKLNISSKDVSKFARNSWENEPEVVKDYYRQMAKNVKKSYKQKSPLCFIHSNQEDSTNSLNIDQNFLNQNQKFPDANPLSHSNIDQNSQPIVSDNFKKYLTMNENEFMNYLSEDLALTYKAIVQSLPVNDYI</sequence>
<organism evidence="3 4">
    <name type="scientific">Diversispora eburnea</name>
    <dbReference type="NCBI Taxonomy" id="1213867"/>
    <lineage>
        <taxon>Eukaryota</taxon>
        <taxon>Fungi</taxon>
        <taxon>Fungi incertae sedis</taxon>
        <taxon>Mucoromycota</taxon>
        <taxon>Glomeromycotina</taxon>
        <taxon>Glomeromycetes</taxon>
        <taxon>Diversisporales</taxon>
        <taxon>Diversisporaceae</taxon>
        <taxon>Diversispora</taxon>
    </lineage>
</organism>
<dbReference type="Gene3D" id="1.10.30.10">
    <property type="entry name" value="High mobility group box domain"/>
    <property type="match status" value="1"/>
</dbReference>
<dbReference type="EMBL" id="CAJVPK010000711">
    <property type="protein sequence ID" value="CAG8542262.1"/>
    <property type="molecule type" value="Genomic_DNA"/>
</dbReference>
<feature type="domain" description="HMG box" evidence="2">
    <location>
        <begin position="39"/>
        <end position="105"/>
    </location>
</feature>
<evidence type="ECO:0000313" key="4">
    <source>
        <dbReference type="Proteomes" id="UP000789706"/>
    </source>
</evidence>
<dbReference type="PROSITE" id="PS50118">
    <property type="entry name" value="HMG_BOX_2"/>
    <property type="match status" value="1"/>
</dbReference>
<proteinExistence type="predicted"/>